<evidence type="ECO:0000313" key="2">
    <source>
        <dbReference type="Proteomes" id="UP000053675"/>
    </source>
</evidence>
<dbReference type="eggNOG" id="ENOG5033GSQ">
    <property type="taxonomic scope" value="Bacteria"/>
</dbReference>
<dbReference type="PATRIC" id="fig|472175.3.peg.1169"/>
<dbReference type="AlphaFoldDB" id="A0A084UAZ7"/>
<dbReference type="EMBL" id="JMQM01000001">
    <property type="protein sequence ID" value="KFB10133.1"/>
    <property type="molecule type" value="Genomic_DNA"/>
</dbReference>
<evidence type="ECO:0000313" key="1">
    <source>
        <dbReference type="EMBL" id="KFB10133.1"/>
    </source>
</evidence>
<dbReference type="Proteomes" id="UP000053675">
    <property type="component" value="Unassembled WGS sequence"/>
</dbReference>
<keyword evidence="2" id="KW-1185">Reference proteome</keyword>
<sequence length="83" mass="9251">MPELDNYELEGRLNAQREVLTLLLTRLVEGGDTELLATIEGWVDPEDHQEDPGAVPNEAFAAEGAAMLEYRLIAEQVRARSRS</sequence>
<accession>A0A084UAZ7</accession>
<dbReference type="RefSeq" id="WP_036480705.1">
    <property type="nucleotide sequence ID" value="NZ_JMQM01000001.1"/>
</dbReference>
<reference evidence="1 2" key="1">
    <citation type="submission" date="2014-05" db="EMBL/GenBank/DDBJ databases">
        <title>Draft Genome Sequence of Nitratireductor basaltis Strain UMTGB225, A Marine Bacterium Isolated from Green Barrel Tunicate.</title>
        <authorList>
            <person name="Gan H.Y."/>
        </authorList>
    </citation>
    <scope>NUCLEOTIDE SEQUENCE [LARGE SCALE GENOMIC DNA]</scope>
    <source>
        <strain evidence="1 2">UMTGB225</strain>
    </source>
</reference>
<gene>
    <name evidence="1" type="ORF">EL18_01163</name>
</gene>
<proteinExistence type="predicted"/>
<organism evidence="1 2">
    <name type="scientific">Nitratireductor basaltis</name>
    <dbReference type="NCBI Taxonomy" id="472175"/>
    <lineage>
        <taxon>Bacteria</taxon>
        <taxon>Pseudomonadati</taxon>
        <taxon>Pseudomonadota</taxon>
        <taxon>Alphaproteobacteria</taxon>
        <taxon>Hyphomicrobiales</taxon>
        <taxon>Phyllobacteriaceae</taxon>
        <taxon>Nitratireductor</taxon>
    </lineage>
</organism>
<dbReference type="STRING" id="472175.EL18_01163"/>
<dbReference type="OrthoDB" id="8082805at2"/>
<name>A0A084UAZ7_9HYPH</name>
<protein>
    <submittedName>
        <fullName evidence="1">Uncharacterized protein</fullName>
    </submittedName>
</protein>
<comment type="caution">
    <text evidence="1">The sequence shown here is derived from an EMBL/GenBank/DDBJ whole genome shotgun (WGS) entry which is preliminary data.</text>
</comment>